<dbReference type="GO" id="GO:0046914">
    <property type="term" value="F:transition metal ion binding"/>
    <property type="evidence" value="ECO:0007669"/>
    <property type="project" value="InterPro"/>
</dbReference>
<dbReference type="Pfam" id="PF17910">
    <property type="entry name" value="FeoB_Cyto"/>
    <property type="match status" value="1"/>
</dbReference>
<keyword evidence="2 16" id="KW-0813">Transport</keyword>
<name>C2M9U1_9PORP</name>
<proteinExistence type="inferred from homology"/>
<dbReference type="GO" id="GO:0005886">
    <property type="term" value="C:plasma membrane"/>
    <property type="evidence" value="ECO:0007669"/>
    <property type="project" value="UniProtKB-SubCell"/>
</dbReference>
<feature type="transmembrane region" description="Helical" evidence="16">
    <location>
        <begin position="782"/>
        <end position="804"/>
    </location>
</feature>
<evidence type="ECO:0000313" key="19">
    <source>
        <dbReference type="Proteomes" id="UP000003303"/>
    </source>
</evidence>
<feature type="binding site" evidence="15">
    <location>
        <position position="131"/>
    </location>
    <ligand>
        <name>Mg(2+)</name>
        <dbReference type="ChEBI" id="CHEBI:18420"/>
        <label>2</label>
    </ligand>
</feature>
<dbReference type="AlphaFoldDB" id="C2M9U1"/>
<evidence type="ECO:0000259" key="17">
    <source>
        <dbReference type="PROSITE" id="PS51711"/>
    </source>
</evidence>
<feature type="transmembrane region" description="Helical" evidence="16">
    <location>
        <begin position="573"/>
        <end position="593"/>
    </location>
</feature>
<dbReference type="PANTHER" id="PTHR43185:SF1">
    <property type="entry name" value="FE(2+) TRANSPORTER FEOB"/>
    <property type="match status" value="1"/>
</dbReference>
<dbReference type="InterPro" id="IPR050860">
    <property type="entry name" value="FeoB_GTPase"/>
</dbReference>
<keyword evidence="19" id="KW-1185">Reference proteome</keyword>
<feature type="binding site" evidence="14">
    <location>
        <begin position="166"/>
        <end position="169"/>
    </location>
    <ligand>
        <name>GTP</name>
        <dbReference type="ChEBI" id="CHEBI:37565"/>
        <label>1</label>
    </ligand>
</feature>
<dbReference type="PANTHER" id="PTHR43185">
    <property type="entry name" value="FERROUS IRON TRANSPORT PROTEIN B"/>
    <property type="match status" value="1"/>
</dbReference>
<evidence type="ECO:0000256" key="5">
    <source>
        <dbReference type="ARBA" id="ARBA00022692"/>
    </source>
</evidence>
<dbReference type="OrthoDB" id="9809127at2"/>
<evidence type="ECO:0000256" key="4">
    <source>
        <dbReference type="ARBA" id="ARBA00022496"/>
    </source>
</evidence>
<evidence type="ECO:0000256" key="16">
    <source>
        <dbReference type="RuleBase" id="RU362098"/>
    </source>
</evidence>
<comment type="similarity">
    <text evidence="16">Belongs to the TRAFAC class TrmE-Era-EngA-EngB-Septin-like GTPase superfamily. FeoB GTPase (TC 9.A.8) family.</text>
</comment>
<keyword evidence="9" id="KW-0406">Ion transport</keyword>
<feature type="transmembrane region" description="Helical" evidence="16">
    <location>
        <begin position="513"/>
        <end position="530"/>
    </location>
</feature>
<keyword evidence="6 14" id="KW-0547">Nucleotide-binding</keyword>
<organism evidence="18 19">
    <name type="scientific">Porphyromonas uenonis 60-3</name>
    <dbReference type="NCBI Taxonomy" id="596327"/>
    <lineage>
        <taxon>Bacteria</taxon>
        <taxon>Pseudomonadati</taxon>
        <taxon>Bacteroidota</taxon>
        <taxon>Bacteroidia</taxon>
        <taxon>Bacteroidales</taxon>
        <taxon>Porphyromonadaceae</taxon>
        <taxon>Porphyromonas</taxon>
    </lineage>
</organism>
<feature type="binding site" evidence="14">
    <location>
        <begin position="120"/>
        <end position="127"/>
    </location>
    <ligand>
        <name>GTP</name>
        <dbReference type="ChEBI" id="CHEBI:37565"/>
        <label>1</label>
    </ligand>
</feature>
<evidence type="ECO:0000256" key="11">
    <source>
        <dbReference type="ARBA" id="ARBA00023136"/>
    </source>
</evidence>
<evidence type="ECO:0000256" key="3">
    <source>
        <dbReference type="ARBA" id="ARBA00022475"/>
    </source>
</evidence>
<dbReference type="SUPFAM" id="SSF52540">
    <property type="entry name" value="P-loop containing nucleoside triphosphate hydrolases"/>
    <property type="match status" value="1"/>
</dbReference>
<comment type="subcellular location">
    <subcellularLocation>
        <location evidence="16">Cell inner membrane</location>
        <topology evidence="16">Multi-pass membrane protein</topology>
    </subcellularLocation>
    <subcellularLocation>
        <location evidence="1">Cell membrane</location>
        <topology evidence="1">Multi-pass membrane protein</topology>
    </subcellularLocation>
</comment>
<keyword evidence="4 16" id="KW-0410">Iron transport</keyword>
<dbReference type="eggNOG" id="COG0370">
    <property type="taxonomic scope" value="Bacteria"/>
</dbReference>
<dbReference type="STRING" id="596327.PORUE0001_1564"/>
<dbReference type="InterPro" id="IPR011640">
    <property type="entry name" value="Fe2_transport_prot_B_C"/>
</dbReference>
<keyword evidence="11 16" id="KW-0472">Membrane</keyword>
<feature type="binding site" evidence="15">
    <location>
        <position position="135"/>
    </location>
    <ligand>
        <name>Mg(2+)</name>
        <dbReference type="ChEBI" id="CHEBI:18420"/>
        <label>2</label>
    </ligand>
</feature>
<dbReference type="InterPro" id="IPR038157">
    <property type="entry name" value="FeoA_core_dom"/>
</dbReference>
<feature type="transmembrane region" description="Helical" evidence="16">
    <location>
        <begin position="458"/>
        <end position="484"/>
    </location>
</feature>
<dbReference type="NCBIfam" id="TIGR00231">
    <property type="entry name" value="small_GTP"/>
    <property type="match status" value="1"/>
</dbReference>
<dbReference type="InterPro" id="IPR007167">
    <property type="entry name" value="Fe-transptr_FeoA-like"/>
</dbReference>
<feature type="binding site" evidence="14">
    <location>
        <begin position="145"/>
        <end position="149"/>
    </location>
    <ligand>
        <name>GTP</name>
        <dbReference type="ChEBI" id="CHEBI:37565"/>
        <label>1</label>
    </ligand>
</feature>
<dbReference type="NCBIfam" id="TIGR00437">
    <property type="entry name" value="feoB"/>
    <property type="match status" value="1"/>
</dbReference>
<dbReference type="InterPro" id="IPR008988">
    <property type="entry name" value="Transcriptional_repressor_C"/>
</dbReference>
<feature type="transmembrane region" description="Helical" evidence="16">
    <location>
        <begin position="408"/>
        <end position="430"/>
    </location>
</feature>
<dbReference type="Pfam" id="PF07664">
    <property type="entry name" value="FeoB_C"/>
    <property type="match status" value="1"/>
</dbReference>
<dbReference type="Proteomes" id="UP000003303">
    <property type="component" value="Unassembled WGS sequence"/>
</dbReference>
<keyword evidence="7 16" id="KW-1133">Transmembrane helix</keyword>
<dbReference type="SMART" id="SM00899">
    <property type="entry name" value="FeoA"/>
    <property type="match status" value="1"/>
</dbReference>
<keyword evidence="8 16" id="KW-0408">Iron</keyword>
<evidence type="ECO:0000256" key="1">
    <source>
        <dbReference type="ARBA" id="ARBA00004651"/>
    </source>
</evidence>
<keyword evidence="3" id="KW-1003">Cell membrane</keyword>
<dbReference type="PROSITE" id="PS51711">
    <property type="entry name" value="G_FEOB"/>
    <property type="match status" value="1"/>
</dbReference>
<evidence type="ECO:0000256" key="2">
    <source>
        <dbReference type="ARBA" id="ARBA00022448"/>
    </source>
</evidence>
<evidence type="ECO:0000256" key="14">
    <source>
        <dbReference type="PIRSR" id="PIRSR603373-1"/>
    </source>
</evidence>
<comment type="function">
    <text evidence="16">Probable transporter of a GTP-driven Fe(2+) uptake system.</text>
</comment>
<dbReference type="SUPFAM" id="SSF50037">
    <property type="entry name" value="C-terminal domain of transcriptional repressors"/>
    <property type="match status" value="1"/>
</dbReference>
<evidence type="ECO:0000256" key="15">
    <source>
        <dbReference type="PIRSR" id="PIRSR603373-2"/>
    </source>
</evidence>
<gene>
    <name evidence="18" type="primary">feoB</name>
    <name evidence="18" type="ORF">PORUE0001_1564</name>
</gene>
<feature type="transmembrane region" description="Helical" evidence="16">
    <location>
        <begin position="811"/>
        <end position="832"/>
    </location>
</feature>
<keyword evidence="15" id="KW-0460">Magnesium</keyword>
<evidence type="ECO:0000256" key="6">
    <source>
        <dbReference type="ARBA" id="ARBA00022741"/>
    </source>
</evidence>
<dbReference type="EMBL" id="ACLR01000047">
    <property type="protein sequence ID" value="EEK17513.1"/>
    <property type="molecule type" value="Genomic_DNA"/>
</dbReference>
<dbReference type="RefSeq" id="WP_007364664.1">
    <property type="nucleotide sequence ID" value="NZ_ACLR01000047.1"/>
</dbReference>
<keyword evidence="10 14" id="KW-0342">GTP-binding</keyword>
<feature type="domain" description="FeoB-type G" evidence="17">
    <location>
        <begin position="113"/>
        <end position="277"/>
    </location>
</feature>
<reference evidence="18 19" key="1">
    <citation type="submission" date="2009-04" db="EMBL/GenBank/DDBJ databases">
        <authorList>
            <person name="Sebastian Y."/>
            <person name="Madupu R."/>
            <person name="Durkin A.S."/>
            <person name="Torralba M."/>
            <person name="Methe B."/>
            <person name="Sutton G.G."/>
            <person name="Strausberg R.L."/>
            <person name="Nelson K.E."/>
        </authorList>
    </citation>
    <scope>NUCLEOTIDE SEQUENCE [LARGE SCALE GENOMIC DNA]</scope>
    <source>
        <strain evidence="18 19">60-3</strain>
    </source>
</reference>
<feature type="binding site" evidence="14">
    <location>
        <begin position="228"/>
        <end position="231"/>
    </location>
    <ligand>
        <name>GTP</name>
        <dbReference type="ChEBI" id="CHEBI:37565"/>
        <label>1</label>
    </ligand>
</feature>
<keyword evidence="5 16" id="KW-0812">Transmembrane</keyword>
<evidence type="ECO:0000313" key="18">
    <source>
        <dbReference type="EMBL" id="EEK17513.1"/>
    </source>
</evidence>
<evidence type="ECO:0000256" key="7">
    <source>
        <dbReference type="ARBA" id="ARBA00022989"/>
    </source>
</evidence>
<evidence type="ECO:0000256" key="13">
    <source>
        <dbReference type="NCBIfam" id="TIGR00437"/>
    </source>
</evidence>
<evidence type="ECO:0000256" key="12">
    <source>
        <dbReference type="ARBA" id="ARBA00031200"/>
    </source>
</evidence>
<dbReference type="GO" id="GO:0005525">
    <property type="term" value="F:GTP binding"/>
    <property type="evidence" value="ECO:0007669"/>
    <property type="project" value="UniProtKB-KW"/>
</dbReference>
<dbReference type="InterPro" id="IPR011642">
    <property type="entry name" value="Gate_dom"/>
</dbReference>
<accession>C2M9U1</accession>
<dbReference type="Pfam" id="PF02421">
    <property type="entry name" value="FeoB_N"/>
    <property type="match status" value="1"/>
</dbReference>
<evidence type="ECO:0000256" key="8">
    <source>
        <dbReference type="ARBA" id="ARBA00023004"/>
    </source>
</evidence>
<dbReference type="Gene3D" id="2.30.30.90">
    <property type="match status" value="1"/>
</dbReference>
<evidence type="ECO:0000256" key="10">
    <source>
        <dbReference type="ARBA" id="ARBA00023134"/>
    </source>
</evidence>
<dbReference type="InterPro" id="IPR005225">
    <property type="entry name" value="Small_GTP-bd"/>
</dbReference>
<dbReference type="Pfam" id="PF07670">
    <property type="entry name" value="Gate"/>
    <property type="match status" value="2"/>
</dbReference>
<dbReference type="Pfam" id="PF04023">
    <property type="entry name" value="FeoA"/>
    <property type="match status" value="1"/>
</dbReference>
<feature type="transmembrane region" description="Helical" evidence="16">
    <location>
        <begin position="542"/>
        <end position="567"/>
    </location>
</feature>
<comment type="caution">
    <text evidence="18">The sequence shown here is derived from an EMBL/GenBank/DDBJ whole genome shotgun (WGS) entry which is preliminary data.</text>
</comment>
<dbReference type="InterPro" id="IPR030389">
    <property type="entry name" value="G_FEOB_dom"/>
</dbReference>
<sequence>MKLSELHNGDRARILSVGGHGAFRKRILEMGFVQGQVVEVIQAAPLRDPIYYRLMDYNVSLRRKEAGLITVELIDSDSTSEELPPLAHAFVHEGAGASLTESAVSERVAISRSLRVALIGNPNSGKTTLFNHASGAHERVGNYSGVTVEAKEAHFDYQGVRYELIDLPGTYSLSPYSPEELYIRDYLTNEETRPDVVIDVLDVTNLERQLYLAVQVREMGIPMVTALNMWDEFEQKKNQLDVQQLSDLLGTPMVPTICRKGVGVFELFDKVRQLVDDNLYADRRFLQINYGTDLEQSIATLQKKITEQATFPDHLSPRYLAVKLLEGDPHMRSFIKQQPKGEYLLTATAYEENMLRKNHSNEEDLENYIINQRYGFIAGALRETYRPNKRRIRTITDRIDNLLIHPIWGYPIFLAFLFIMFEATFALGAFPMDWIEAGVDAFGAWIHGMMSPGPLRDLLVTGVIGGVGGVLVFLPNILILYLFISIMEDTGYMARATFLMDKLMHHMGLHGKSFIPLIMGFGCNVPAVMASRTIESRQSRIITVLVTSLMSCSARLPVYILIAGTFFPQSAGLVLFGLYALGVLLAFLLAKLFRRVLFKSEDLPFVMELPPYRIPMARAVGIHMWDKAREYLHKMGSVILVASVIIWALGYYPREEVMSRADEQIAQVQQQSTLSESERSEQVAEIERQAYMEQQEGSYLGRIGQTVQPVLAPLGFDWKLSVALVAGLPAKEVVVSSLSVIYTGNETVDEDSEDFAVGSSALSRQMRQEKDPVTGEPLYTPLIAICFLIFVLIYIPCVATVVAVSKELNSGWWGLFVVVYTCVLAWIVAYLARLIGLLII</sequence>
<feature type="binding site" evidence="15">
    <location>
        <position position="134"/>
    </location>
    <ligand>
        <name>Mg(2+)</name>
        <dbReference type="ChEBI" id="CHEBI:18420"/>
        <label>2</label>
    </ligand>
</feature>
<dbReference type="InterPro" id="IPR003373">
    <property type="entry name" value="Fe2_transport_prot-B"/>
</dbReference>
<dbReference type="GO" id="GO:0015093">
    <property type="term" value="F:ferrous iron transmembrane transporter activity"/>
    <property type="evidence" value="ECO:0007669"/>
    <property type="project" value="UniProtKB-UniRule"/>
</dbReference>
<evidence type="ECO:0000256" key="9">
    <source>
        <dbReference type="ARBA" id="ARBA00023065"/>
    </source>
</evidence>
<protein>
    <recommendedName>
        <fullName evidence="12 13">Ferrous iron transport protein B</fullName>
    </recommendedName>
</protein>
<dbReference type="InterPro" id="IPR027417">
    <property type="entry name" value="P-loop_NTPase"/>
</dbReference>
<keyword evidence="15" id="KW-0479">Metal-binding</keyword>
<feature type="transmembrane region" description="Helical" evidence="16">
    <location>
        <begin position="631"/>
        <end position="652"/>
    </location>
</feature>
<dbReference type="Gene3D" id="3.40.50.300">
    <property type="entry name" value="P-loop containing nucleotide triphosphate hydrolases"/>
    <property type="match status" value="1"/>
</dbReference>
<dbReference type="Gene3D" id="1.10.287.1770">
    <property type="match status" value="1"/>
</dbReference>
<dbReference type="CDD" id="cd01879">
    <property type="entry name" value="FeoB"/>
    <property type="match status" value="1"/>
</dbReference>
<dbReference type="InterPro" id="IPR041069">
    <property type="entry name" value="FeoB_Cyto"/>
</dbReference>